<accession>A0AC59ZCT7</accession>
<reference evidence="1" key="2">
    <citation type="submission" date="2025-03" db="EMBL/GenBank/DDBJ databases">
        <authorList>
            <consortium name="ELIXIR-Norway"/>
            <consortium name="Elixir Norway"/>
        </authorList>
    </citation>
    <scope>NUCLEOTIDE SEQUENCE</scope>
</reference>
<dbReference type="EMBL" id="OX596112">
    <property type="protein sequence ID" value="CAN0377723.1"/>
    <property type="molecule type" value="Genomic_DNA"/>
</dbReference>
<evidence type="ECO:0000313" key="2">
    <source>
        <dbReference type="Proteomes" id="UP001162501"/>
    </source>
</evidence>
<gene>
    <name evidence="1" type="ORF">MRATA1EN22A_LOCUS16932</name>
</gene>
<evidence type="ECO:0000313" key="1">
    <source>
        <dbReference type="EMBL" id="CAN0377723.1"/>
    </source>
</evidence>
<dbReference type="Proteomes" id="UP001162501">
    <property type="component" value="Chromosome 28"/>
</dbReference>
<name>A0AC59ZCT7_RANTA</name>
<protein>
    <submittedName>
        <fullName evidence="1">Uncharacterized protein</fullName>
    </submittedName>
</protein>
<organism evidence="1 2">
    <name type="scientific">Rangifer tarandus platyrhynchus</name>
    <name type="common">Svalbard reindeer</name>
    <dbReference type="NCBI Taxonomy" id="3082113"/>
    <lineage>
        <taxon>Eukaryota</taxon>
        <taxon>Metazoa</taxon>
        <taxon>Chordata</taxon>
        <taxon>Craniata</taxon>
        <taxon>Vertebrata</taxon>
        <taxon>Euteleostomi</taxon>
        <taxon>Mammalia</taxon>
        <taxon>Eutheria</taxon>
        <taxon>Laurasiatheria</taxon>
        <taxon>Artiodactyla</taxon>
        <taxon>Ruminantia</taxon>
        <taxon>Pecora</taxon>
        <taxon>Cervidae</taxon>
        <taxon>Odocoileinae</taxon>
        <taxon>Rangifer</taxon>
    </lineage>
</organism>
<sequence>MILNGHPTIAASAQERVSPQARQLKKLTAFPQPGSKFSKTQLTRLSWRLTQRSLLRPKARAVCRR</sequence>
<feature type="non-terminal residue" evidence="1">
    <location>
        <position position="65"/>
    </location>
</feature>
<proteinExistence type="predicted"/>
<reference evidence="1" key="1">
    <citation type="submission" date="2023-05" db="EMBL/GenBank/DDBJ databases">
        <authorList>
            <consortium name="ELIXIR-Norway"/>
        </authorList>
    </citation>
    <scope>NUCLEOTIDE SEQUENCE</scope>
</reference>